<organism evidence="2">
    <name type="scientific">uncultured Acidimicrobiales bacterium</name>
    <dbReference type="NCBI Taxonomy" id="310071"/>
    <lineage>
        <taxon>Bacteria</taxon>
        <taxon>Bacillati</taxon>
        <taxon>Actinomycetota</taxon>
        <taxon>Acidimicrobiia</taxon>
        <taxon>Acidimicrobiales</taxon>
        <taxon>environmental samples</taxon>
    </lineage>
</organism>
<feature type="compositionally biased region" description="Basic residues" evidence="1">
    <location>
        <begin position="68"/>
        <end position="77"/>
    </location>
</feature>
<dbReference type="GO" id="GO:0008879">
    <property type="term" value="F:glucose-1-phosphate thymidylyltransferase activity"/>
    <property type="evidence" value="ECO:0007669"/>
    <property type="project" value="UniProtKB-EC"/>
</dbReference>
<feature type="compositionally biased region" description="Low complexity" evidence="1">
    <location>
        <begin position="19"/>
        <end position="39"/>
    </location>
</feature>
<dbReference type="AlphaFoldDB" id="A0A6J4GXK0"/>
<dbReference type="EMBL" id="CADCSY010000004">
    <property type="protein sequence ID" value="CAA9209465.1"/>
    <property type="molecule type" value="Genomic_DNA"/>
</dbReference>
<feature type="region of interest" description="Disordered" evidence="1">
    <location>
        <begin position="185"/>
        <end position="204"/>
    </location>
</feature>
<feature type="non-terminal residue" evidence="2">
    <location>
        <position position="204"/>
    </location>
</feature>
<feature type="compositionally biased region" description="Basic residues" evidence="1">
    <location>
        <begin position="1"/>
        <end position="10"/>
    </location>
</feature>
<name>A0A6J4GXK0_9ACTN</name>
<evidence type="ECO:0000313" key="2">
    <source>
        <dbReference type="EMBL" id="CAA9209465.1"/>
    </source>
</evidence>
<protein>
    <submittedName>
        <fullName evidence="2">Glucose-1-phosphate thymidylyltransferase</fullName>
        <ecNumber evidence="2">2.7.7.24</ecNumber>
    </submittedName>
</protein>
<keyword evidence="2" id="KW-0808">Transferase</keyword>
<feature type="compositionally biased region" description="Basic residues" evidence="1">
    <location>
        <begin position="85"/>
        <end position="96"/>
    </location>
</feature>
<proteinExistence type="predicted"/>
<reference evidence="2" key="1">
    <citation type="submission" date="2020-02" db="EMBL/GenBank/DDBJ databases">
        <authorList>
            <person name="Meier V. D."/>
        </authorList>
    </citation>
    <scope>NUCLEOTIDE SEQUENCE</scope>
    <source>
        <strain evidence="2">AVDCRST_MAG20</strain>
    </source>
</reference>
<sequence length="204" mass="23113">ARNHPRRWHRFPTAPDHPGGQQAAGARLRQADDLLPALDADARRHPRGADHHHSPRGRGVPPPARGRLAVRHQHHLRGAAEPRRPRAGLPHRRGARGRPEGRPRPGRQHLLRHRPRHPARGLRRHRRGRGVRLPRRRPDGVRRRGVRRPRPGRLAGGEAGEAQEQLRRAGAVLLCQRRHLLRQGARAVGARGARDHRPQPPLPR</sequence>
<keyword evidence="2" id="KW-0548">Nucleotidyltransferase</keyword>
<accession>A0A6J4GXK0</accession>
<evidence type="ECO:0000256" key="1">
    <source>
        <dbReference type="SAM" id="MobiDB-lite"/>
    </source>
</evidence>
<feature type="compositionally biased region" description="Basic and acidic residues" evidence="1">
    <location>
        <begin position="40"/>
        <end position="52"/>
    </location>
</feature>
<dbReference type="EC" id="2.7.7.24" evidence="2"/>
<feature type="region of interest" description="Disordered" evidence="1">
    <location>
        <begin position="1"/>
        <end position="162"/>
    </location>
</feature>
<feature type="non-terminal residue" evidence="2">
    <location>
        <position position="1"/>
    </location>
</feature>
<gene>
    <name evidence="2" type="ORF">AVDCRST_MAG20-26</name>
</gene>
<feature type="compositionally biased region" description="Basic residues" evidence="1">
    <location>
        <begin position="104"/>
        <end position="135"/>
    </location>
</feature>